<dbReference type="Gene3D" id="3.40.50.620">
    <property type="entry name" value="HUPs"/>
    <property type="match status" value="1"/>
</dbReference>
<dbReference type="Pfam" id="PF00582">
    <property type="entry name" value="Usp"/>
    <property type="match status" value="1"/>
</dbReference>
<sequence length="255" mass="28767">MARSHTRSPRLSISKSVARVRVHSPTLQRQRRKASASSVETDQTVEFLCNGEEIDYGDERSGKLEGGGGNKVMVAVDSSLDAKGAPEWALTHTLQNQDTILLVSVAKSSKLGKEYNMKLNLRFYETLHSMKNTCEMTRPGVQVVLAMLEGKEKEKAAMIVEEAKKQKVSLLVLGQKKKKSILWRLMKRWSNKTTTGCIVNHCIQNASCMTIAVRRKSTKLGGYLITTKRHKNFGFWLNFLFFLLPERIKMCLSCL</sequence>
<evidence type="ECO:0000259" key="2">
    <source>
        <dbReference type="Pfam" id="PF00582"/>
    </source>
</evidence>
<dbReference type="SUPFAM" id="SSF52402">
    <property type="entry name" value="Adenine nucleotide alpha hydrolases-like"/>
    <property type="match status" value="1"/>
</dbReference>
<protein>
    <recommendedName>
        <fullName evidence="2">UspA domain-containing protein</fullName>
    </recommendedName>
</protein>
<evidence type="ECO:0000313" key="4">
    <source>
        <dbReference type="Proteomes" id="UP001281410"/>
    </source>
</evidence>
<evidence type="ECO:0000313" key="3">
    <source>
        <dbReference type="EMBL" id="KAK3225724.1"/>
    </source>
</evidence>
<organism evidence="3 4">
    <name type="scientific">Dipteronia sinensis</name>
    <dbReference type="NCBI Taxonomy" id="43782"/>
    <lineage>
        <taxon>Eukaryota</taxon>
        <taxon>Viridiplantae</taxon>
        <taxon>Streptophyta</taxon>
        <taxon>Embryophyta</taxon>
        <taxon>Tracheophyta</taxon>
        <taxon>Spermatophyta</taxon>
        <taxon>Magnoliopsida</taxon>
        <taxon>eudicotyledons</taxon>
        <taxon>Gunneridae</taxon>
        <taxon>Pentapetalae</taxon>
        <taxon>rosids</taxon>
        <taxon>malvids</taxon>
        <taxon>Sapindales</taxon>
        <taxon>Sapindaceae</taxon>
        <taxon>Hippocastanoideae</taxon>
        <taxon>Acereae</taxon>
        <taxon>Dipteronia</taxon>
    </lineage>
</organism>
<dbReference type="AlphaFoldDB" id="A0AAE0AY63"/>
<comment type="caution">
    <text evidence="3">The sequence shown here is derived from an EMBL/GenBank/DDBJ whole genome shotgun (WGS) entry which is preliminary data.</text>
</comment>
<evidence type="ECO:0000256" key="1">
    <source>
        <dbReference type="SAM" id="MobiDB-lite"/>
    </source>
</evidence>
<keyword evidence="4" id="KW-1185">Reference proteome</keyword>
<accession>A0AAE0AY63</accession>
<dbReference type="InterPro" id="IPR014729">
    <property type="entry name" value="Rossmann-like_a/b/a_fold"/>
</dbReference>
<feature type="region of interest" description="Disordered" evidence="1">
    <location>
        <begin position="18"/>
        <end position="39"/>
    </location>
</feature>
<dbReference type="EMBL" id="JANJYJ010000002">
    <property type="protein sequence ID" value="KAK3225724.1"/>
    <property type="molecule type" value="Genomic_DNA"/>
</dbReference>
<feature type="domain" description="UspA" evidence="2">
    <location>
        <begin position="71"/>
        <end position="214"/>
    </location>
</feature>
<name>A0AAE0AY63_9ROSI</name>
<gene>
    <name evidence="3" type="ORF">Dsin_005586</name>
</gene>
<dbReference type="CDD" id="cd00293">
    <property type="entry name" value="USP-like"/>
    <property type="match status" value="1"/>
</dbReference>
<reference evidence="3" key="1">
    <citation type="journal article" date="2023" name="Plant J.">
        <title>Genome sequences and population genomics provide insights into the demographic history, inbreeding, and mutation load of two 'living fossil' tree species of Dipteronia.</title>
        <authorList>
            <person name="Feng Y."/>
            <person name="Comes H.P."/>
            <person name="Chen J."/>
            <person name="Zhu S."/>
            <person name="Lu R."/>
            <person name="Zhang X."/>
            <person name="Li P."/>
            <person name="Qiu J."/>
            <person name="Olsen K.M."/>
            <person name="Qiu Y."/>
        </authorList>
    </citation>
    <scope>NUCLEOTIDE SEQUENCE</scope>
    <source>
        <strain evidence="3">NBL</strain>
    </source>
</reference>
<dbReference type="PANTHER" id="PTHR47000:SF3">
    <property type="entry name" value="ADENINE NUCLEOTIDE ALPHA HYDROLASES-LIKE SUPERFAMILY PROTEIN"/>
    <property type="match status" value="1"/>
</dbReference>
<dbReference type="PANTHER" id="PTHR47000">
    <property type="entry name" value="ADENINE NUCLEOTIDE ALPHA HYDROLASES-LIKE SUPERFAMILY PROTEIN"/>
    <property type="match status" value="1"/>
</dbReference>
<dbReference type="Proteomes" id="UP001281410">
    <property type="component" value="Unassembled WGS sequence"/>
</dbReference>
<proteinExistence type="predicted"/>
<dbReference type="InterPro" id="IPR006016">
    <property type="entry name" value="UspA"/>
</dbReference>